<dbReference type="InterPro" id="IPR017441">
    <property type="entry name" value="Protein_kinase_ATP_BS"/>
</dbReference>
<dbReference type="InterPro" id="IPR011009">
    <property type="entry name" value="Kinase-like_dom_sf"/>
</dbReference>
<evidence type="ECO:0000313" key="13">
    <source>
        <dbReference type="Proteomes" id="UP000230066"/>
    </source>
</evidence>
<dbReference type="PANTHER" id="PTHR24346:SF49">
    <property type="entry name" value="NIM1 SERINE_THREONINE PROTEIN KINASE"/>
    <property type="match status" value="1"/>
</dbReference>
<dbReference type="PROSITE" id="PS00108">
    <property type="entry name" value="PROTEIN_KINASE_ST"/>
    <property type="match status" value="1"/>
</dbReference>
<organism evidence="12 13">
    <name type="scientific">Fasciola hepatica</name>
    <name type="common">Liver fluke</name>
    <dbReference type="NCBI Taxonomy" id="6192"/>
    <lineage>
        <taxon>Eukaryota</taxon>
        <taxon>Metazoa</taxon>
        <taxon>Spiralia</taxon>
        <taxon>Lophotrochozoa</taxon>
        <taxon>Platyhelminthes</taxon>
        <taxon>Trematoda</taxon>
        <taxon>Digenea</taxon>
        <taxon>Plagiorchiida</taxon>
        <taxon>Echinostomata</taxon>
        <taxon>Echinostomatoidea</taxon>
        <taxon>Fasciolidae</taxon>
        <taxon>Fasciola</taxon>
    </lineage>
</organism>
<dbReference type="SMART" id="SM00220">
    <property type="entry name" value="S_TKc"/>
    <property type="match status" value="1"/>
</dbReference>
<dbReference type="InterPro" id="IPR008271">
    <property type="entry name" value="Ser/Thr_kinase_AS"/>
</dbReference>
<evidence type="ECO:0000256" key="7">
    <source>
        <dbReference type="ARBA" id="ARBA00047899"/>
    </source>
</evidence>
<dbReference type="PANTHER" id="PTHR24346">
    <property type="entry name" value="MAP/MICROTUBULE AFFINITY-REGULATING KINASE"/>
    <property type="match status" value="1"/>
</dbReference>
<dbReference type="EC" id="2.7.11.1" evidence="1"/>
<feature type="binding site" evidence="9">
    <location>
        <position position="207"/>
    </location>
    <ligand>
        <name>ATP</name>
        <dbReference type="ChEBI" id="CHEBI:30616"/>
    </ligand>
</feature>
<dbReference type="EMBL" id="JXXN02001222">
    <property type="protein sequence ID" value="THD25251.1"/>
    <property type="molecule type" value="Genomic_DNA"/>
</dbReference>
<name>A0A4E0RFD5_FASHE</name>
<keyword evidence="2" id="KW-0723">Serine/threonine-protein kinase</keyword>
<feature type="region of interest" description="Disordered" evidence="10">
    <location>
        <begin position="105"/>
        <end position="147"/>
    </location>
</feature>
<dbReference type="GO" id="GO:0005737">
    <property type="term" value="C:cytoplasm"/>
    <property type="evidence" value="ECO:0007669"/>
    <property type="project" value="TreeGrafter"/>
</dbReference>
<dbReference type="GO" id="GO:0050321">
    <property type="term" value="F:tau-protein kinase activity"/>
    <property type="evidence" value="ECO:0007669"/>
    <property type="project" value="TreeGrafter"/>
</dbReference>
<comment type="caution">
    <text evidence="12">The sequence shown here is derived from an EMBL/GenBank/DDBJ whole genome shotgun (WGS) entry which is preliminary data.</text>
</comment>
<dbReference type="GO" id="GO:0035556">
    <property type="term" value="P:intracellular signal transduction"/>
    <property type="evidence" value="ECO:0007669"/>
    <property type="project" value="TreeGrafter"/>
</dbReference>
<comment type="catalytic activity">
    <reaction evidence="7">
        <text>L-threonyl-[protein] + ATP = O-phospho-L-threonyl-[protein] + ADP + H(+)</text>
        <dbReference type="Rhea" id="RHEA:46608"/>
        <dbReference type="Rhea" id="RHEA-COMP:11060"/>
        <dbReference type="Rhea" id="RHEA-COMP:11605"/>
        <dbReference type="ChEBI" id="CHEBI:15378"/>
        <dbReference type="ChEBI" id="CHEBI:30013"/>
        <dbReference type="ChEBI" id="CHEBI:30616"/>
        <dbReference type="ChEBI" id="CHEBI:61977"/>
        <dbReference type="ChEBI" id="CHEBI:456216"/>
        <dbReference type="EC" id="2.7.11.1"/>
    </reaction>
</comment>
<evidence type="ECO:0000256" key="3">
    <source>
        <dbReference type="ARBA" id="ARBA00022679"/>
    </source>
</evidence>
<dbReference type="AlphaFoldDB" id="A0A4E0RFD5"/>
<reference evidence="12" key="1">
    <citation type="submission" date="2019-03" db="EMBL/GenBank/DDBJ databases">
        <title>Improved annotation for the trematode Fasciola hepatica.</title>
        <authorList>
            <person name="Choi Y.-J."/>
            <person name="Martin J."/>
            <person name="Mitreva M."/>
        </authorList>
    </citation>
    <scope>NUCLEOTIDE SEQUENCE [LARGE SCALE GENOMIC DNA]</scope>
</reference>
<keyword evidence="3" id="KW-0808">Transferase</keyword>
<dbReference type="Proteomes" id="UP000230066">
    <property type="component" value="Unassembled WGS sequence"/>
</dbReference>
<keyword evidence="13" id="KW-1185">Reference proteome</keyword>
<evidence type="ECO:0000256" key="9">
    <source>
        <dbReference type="PROSITE-ProRule" id="PRU10141"/>
    </source>
</evidence>
<comment type="catalytic activity">
    <reaction evidence="8">
        <text>L-seryl-[protein] + ATP = O-phospho-L-seryl-[protein] + ADP + H(+)</text>
        <dbReference type="Rhea" id="RHEA:17989"/>
        <dbReference type="Rhea" id="RHEA-COMP:9863"/>
        <dbReference type="Rhea" id="RHEA-COMP:11604"/>
        <dbReference type="ChEBI" id="CHEBI:15378"/>
        <dbReference type="ChEBI" id="CHEBI:29999"/>
        <dbReference type="ChEBI" id="CHEBI:30616"/>
        <dbReference type="ChEBI" id="CHEBI:83421"/>
        <dbReference type="ChEBI" id="CHEBI:456216"/>
        <dbReference type="EC" id="2.7.11.1"/>
    </reaction>
</comment>
<evidence type="ECO:0000256" key="1">
    <source>
        <dbReference type="ARBA" id="ARBA00012513"/>
    </source>
</evidence>
<dbReference type="Pfam" id="PF00069">
    <property type="entry name" value="Pkinase"/>
    <property type="match status" value="1"/>
</dbReference>
<dbReference type="InterPro" id="IPR000719">
    <property type="entry name" value="Prot_kinase_dom"/>
</dbReference>
<dbReference type="PROSITE" id="PS00107">
    <property type="entry name" value="PROTEIN_KINASE_ATP"/>
    <property type="match status" value="1"/>
</dbReference>
<keyword evidence="5 12" id="KW-0418">Kinase</keyword>
<accession>A0A4E0RFD5</accession>
<evidence type="ECO:0000256" key="4">
    <source>
        <dbReference type="ARBA" id="ARBA00022741"/>
    </source>
</evidence>
<keyword evidence="4 9" id="KW-0547">Nucleotide-binding</keyword>
<evidence type="ECO:0000256" key="6">
    <source>
        <dbReference type="ARBA" id="ARBA00022840"/>
    </source>
</evidence>
<dbReference type="PROSITE" id="PS50011">
    <property type="entry name" value="PROTEIN_KINASE_DOM"/>
    <property type="match status" value="1"/>
</dbReference>
<dbReference type="GO" id="GO:0005524">
    <property type="term" value="F:ATP binding"/>
    <property type="evidence" value="ECO:0007669"/>
    <property type="project" value="UniProtKB-UniRule"/>
</dbReference>
<dbReference type="GO" id="GO:0000226">
    <property type="term" value="P:microtubule cytoskeleton organization"/>
    <property type="evidence" value="ECO:0007669"/>
    <property type="project" value="TreeGrafter"/>
</dbReference>
<evidence type="ECO:0000256" key="2">
    <source>
        <dbReference type="ARBA" id="ARBA00022527"/>
    </source>
</evidence>
<dbReference type="FunFam" id="1.10.510.10:FF:000571">
    <property type="entry name" value="Maternal embryonic leucine zipper kinase"/>
    <property type="match status" value="1"/>
</dbReference>
<dbReference type="Gene3D" id="1.10.510.10">
    <property type="entry name" value="Transferase(Phosphotransferase) domain 1"/>
    <property type="match status" value="1"/>
</dbReference>
<gene>
    <name evidence="12" type="ORF">D915_004013</name>
</gene>
<evidence type="ECO:0000256" key="8">
    <source>
        <dbReference type="ARBA" id="ARBA00048679"/>
    </source>
</evidence>
<sequence length="579" mass="65842">MASYPREISLHNGRVQGPIPIQSIDSNSNHIVNKINGIKESKYKNARELLIRYPKKDTSYSDIPRPYTGVDIRTQEAEKVYLIAPNGGHLRAAYSEVEGLDRFANKGSEEDSSREIERSKGSQVRLEQTTQSVPNRQSIPRPPRLTDGLTPFERIKAEFAKRSPYKSEARAGKRIGFYRFLLDIGRGNFSKVKLATHTLLNAEVAVKVIDRTKFDAKTRRLLSQELANMERLNHPNIIQLFEFHEVPQRWHLVMEYAPAGELHSFLKRNGRLEDKLARNLTSQIVSALKHMHSNGVVHRDLKAENILFVTSTFVKVGDFGFSKFVSPNDALTTFCGSPPYAAPELFVADSYIGPAVDLWALGVLIYYMSVGHLPFRGDSIAKIKCLILDGNVEYPAFLPTVCKDLIQGLLTQSVDARYTISNVQRCSWLKDTDWTEHTRESQPFSDQIDDQTTRAILARWWKIDDWELDRALSDGPRKCLTGIYRILRSQGRKYVNYESPAFSFKSKSSKKSRERKKENHHILFTPSSVTLDENGQQKVKRGGLKRTEEVTTVDLRDKNPVKGKIDKEGETTSRTCALL</sequence>
<protein>
    <recommendedName>
        <fullName evidence="1">non-specific serine/threonine protein kinase</fullName>
        <ecNumber evidence="1">2.7.11.1</ecNumber>
    </recommendedName>
</protein>
<feature type="domain" description="Protein kinase" evidence="11">
    <location>
        <begin position="178"/>
        <end position="429"/>
    </location>
</feature>
<keyword evidence="6 9" id="KW-0067">ATP-binding</keyword>
<evidence type="ECO:0000313" key="12">
    <source>
        <dbReference type="EMBL" id="THD25251.1"/>
    </source>
</evidence>
<dbReference type="SUPFAM" id="SSF56112">
    <property type="entry name" value="Protein kinase-like (PK-like)"/>
    <property type="match status" value="1"/>
</dbReference>
<dbReference type="FunFam" id="3.30.200.20:FF:000003">
    <property type="entry name" value="Non-specific serine/threonine protein kinase"/>
    <property type="match status" value="1"/>
</dbReference>
<feature type="compositionally biased region" description="Polar residues" evidence="10">
    <location>
        <begin position="121"/>
        <end position="138"/>
    </location>
</feature>
<proteinExistence type="predicted"/>
<feature type="compositionally biased region" description="Basic and acidic residues" evidence="10">
    <location>
        <begin position="105"/>
        <end position="120"/>
    </location>
</feature>
<evidence type="ECO:0000256" key="10">
    <source>
        <dbReference type="SAM" id="MobiDB-lite"/>
    </source>
</evidence>
<evidence type="ECO:0000259" key="11">
    <source>
        <dbReference type="PROSITE" id="PS50011"/>
    </source>
</evidence>
<evidence type="ECO:0000256" key="5">
    <source>
        <dbReference type="ARBA" id="ARBA00022777"/>
    </source>
</evidence>